<feature type="disulfide bond" evidence="21">
    <location>
        <begin position="412"/>
        <end position="417"/>
    </location>
</feature>
<feature type="active site" description="Proton acceptor" evidence="17">
    <location>
        <position position="410"/>
    </location>
</feature>
<evidence type="ECO:0000256" key="16">
    <source>
        <dbReference type="ARBA" id="ARBA00023324"/>
    </source>
</evidence>
<dbReference type="FunFam" id="1.10.420.10:FF:000006">
    <property type="entry name" value="Peroxidase"/>
    <property type="match status" value="1"/>
</dbReference>
<dbReference type="InterPro" id="IPR002016">
    <property type="entry name" value="Haem_peroxidase"/>
</dbReference>
<comment type="cofactor">
    <cofactor evidence="19">
        <name>Ca(2+)</name>
        <dbReference type="ChEBI" id="CHEBI:29108"/>
    </cofactor>
    <text evidence="19">Binds 2 calcium ions per subunit.</text>
</comment>
<comment type="subcellular location">
    <subcellularLocation>
        <location evidence="3">Secreted</location>
    </subcellularLocation>
</comment>
<evidence type="ECO:0000256" key="6">
    <source>
        <dbReference type="ARBA" id="ARBA00022525"/>
    </source>
</evidence>
<comment type="similarity">
    <text evidence="4">Belongs to the peroxidase family. Ascorbate peroxidase subfamily.</text>
</comment>
<dbReference type="Gene3D" id="1.10.520.10">
    <property type="match status" value="2"/>
</dbReference>
<feature type="binding site" evidence="19">
    <location>
        <position position="418"/>
    </location>
    <ligand>
        <name>Ca(2+)</name>
        <dbReference type="ChEBI" id="CHEBI:29108"/>
        <label>1</label>
    </ligand>
</feature>
<keyword evidence="16" id="KW-0376">Hydrogen peroxide</keyword>
<accession>A0A0B0MNR4</accession>
<evidence type="ECO:0000256" key="4">
    <source>
        <dbReference type="ARBA" id="ARBA00006873"/>
    </source>
</evidence>
<dbReference type="Pfam" id="PF00141">
    <property type="entry name" value="peroxidase"/>
    <property type="match status" value="2"/>
</dbReference>
<keyword evidence="9 19" id="KW-0479">Metal-binding</keyword>
<keyword evidence="12" id="KW-0560">Oxidoreductase</keyword>
<dbReference type="EMBL" id="JRRC01137190">
    <property type="protein sequence ID" value="KHG00581.1"/>
    <property type="molecule type" value="Genomic_DNA"/>
</dbReference>
<evidence type="ECO:0000256" key="20">
    <source>
        <dbReference type="PIRSR" id="PIRSR600823-4"/>
    </source>
</evidence>
<reference evidence="25" key="1">
    <citation type="submission" date="2014-09" db="EMBL/GenBank/DDBJ databases">
        <authorList>
            <person name="Mudge J."/>
            <person name="Ramaraj T."/>
            <person name="Lindquist I.E."/>
            <person name="Bharti A.K."/>
            <person name="Sundararajan A."/>
            <person name="Cameron C.T."/>
            <person name="Woodward J.E."/>
            <person name="May G.D."/>
            <person name="Brubaker C."/>
            <person name="Broadhvest J."/>
            <person name="Wilkins T.A."/>
        </authorList>
    </citation>
    <scope>NUCLEOTIDE SEQUENCE</scope>
    <source>
        <strain evidence="25">cv. AKA8401</strain>
    </source>
</reference>
<evidence type="ECO:0000256" key="7">
    <source>
        <dbReference type="ARBA" id="ARBA00022559"/>
    </source>
</evidence>
<evidence type="ECO:0000256" key="5">
    <source>
        <dbReference type="ARBA" id="ARBA00012313"/>
    </source>
</evidence>
<dbReference type="InterPro" id="IPR019794">
    <property type="entry name" value="Peroxidases_AS"/>
</dbReference>
<dbReference type="PANTHER" id="PTHR31388:SF264">
    <property type="entry name" value="PEROXIDASE 59"/>
    <property type="match status" value="1"/>
</dbReference>
<dbReference type="PROSITE" id="PS00435">
    <property type="entry name" value="PEROXIDASE_1"/>
    <property type="match status" value="1"/>
</dbReference>
<dbReference type="GO" id="GO:0020037">
    <property type="term" value="F:heme binding"/>
    <property type="evidence" value="ECO:0007669"/>
    <property type="project" value="InterPro"/>
</dbReference>
<dbReference type="Gene3D" id="1.10.420.10">
    <property type="entry name" value="Peroxidase, domain 2"/>
    <property type="match status" value="2"/>
</dbReference>
<feature type="disulfide bond" evidence="21">
    <location>
        <begin position="544"/>
        <end position="569"/>
    </location>
</feature>
<feature type="signal peptide" evidence="22">
    <location>
        <begin position="1"/>
        <end position="25"/>
    </location>
</feature>
<evidence type="ECO:0000259" key="23">
    <source>
        <dbReference type="PROSITE" id="PS50873"/>
    </source>
</evidence>
<evidence type="ECO:0000256" key="3">
    <source>
        <dbReference type="ARBA" id="ARBA00004613"/>
    </source>
</evidence>
<evidence type="ECO:0000256" key="15">
    <source>
        <dbReference type="ARBA" id="ARBA00023180"/>
    </source>
</evidence>
<keyword evidence="14 21" id="KW-1015">Disulfide bond</keyword>
<evidence type="ECO:0000256" key="12">
    <source>
        <dbReference type="ARBA" id="ARBA00023002"/>
    </source>
</evidence>
<feature type="binding site" evidence="19">
    <location>
        <position position="590"/>
    </location>
    <ligand>
        <name>Ca(2+)</name>
        <dbReference type="ChEBI" id="CHEBI:29108"/>
        <label>2</label>
    </ligand>
</feature>
<dbReference type="GO" id="GO:0042744">
    <property type="term" value="P:hydrogen peroxide catabolic process"/>
    <property type="evidence" value="ECO:0007669"/>
    <property type="project" value="UniProtKB-KW"/>
</dbReference>
<feature type="binding site" evidence="19">
    <location>
        <position position="585"/>
    </location>
    <ligand>
        <name>Ca(2+)</name>
        <dbReference type="ChEBI" id="CHEBI:29108"/>
        <label>2</label>
    </ligand>
</feature>
<evidence type="ECO:0000256" key="9">
    <source>
        <dbReference type="ARBA" id="ARBA00022723"/>
    </source>
</evidence>
<gene>
    <name evidence="24" type="ORF">F383_17561</name>
</gene>
<feature type="binding site" evidence="19">
    <location>
        <position position="411"/>
    </location>
    <ligand>
        <name>Ca(2+)</name>
        <dbReference type="ChEBI" id="CHEBI:29108"/>
        <label>1</label>
    </ligand>
</feature>
<keyword evidence="25" id="KW-1185">Reference proteome</keyword>
<evidence type="ECO:0000256" key="11">
    <source>
        <dbReference type="ARBA" id="ARBA00022837"/>
    </source>
</evidence>
<evidence type="ECO:0000256" key="21">
    <source>
        <dbReference type="PIRSR" id="PIRSR600823-5"/>
    </source>
</evidence>
<comment type="catalytic activity">
    <reaction evidence="1">
        <text>2 a phenolic donor + H2O2 = 2 a phenolic radical donor + 2 H2O</text>
        <dbReference type="Rhea" id="RHEA:56136"/>
        <dbReference type="ChEBI" id="CHEBI:15377"/>
        <dbReference type="ChEBI" id="CHEBI:16240"/>
        <dbReference type="ChEBI" id="CHEBI:139520"/>
        <dbReference type="ChEBI" id="CHEBI:139521"/>
        <dbReference type="EC" id="1.11.1.7"/>
    </reaction>
</comment>
<keyword evidence="6" id="KW-0964">Secreted</keyword>
<feature type="binding site" evidence="18">
    <location>
        <position position="507"/>
    </location>
    <ligand>
        <name>substrate</name>
    </ligand>
</feature>
<dbReference type="FunFam" id="1.10.420.10:FF:000001">
    <property type="entry name" value="Peroxidase"/>
    <property type="match status" value="1"/>
</dbReference>
<feature type="binding site" evidence="19">
    <location>
        <position position="420"/>
    </location>
    <ligand>
        <name>Ca(2+)</name>
        <dbReference type="ChEBI" id="CHEBI:29108"/>
        <label>1</label>
    </ligand>
</feature>
<evidence type="ECO:0000256" key="22">
    <source>
        <dbReference type="SAM" id="SignalP"/>
    </source>
</evidence>
<evidence type="ECO:0000256" key="10">
    <source>
        <dbReference type="ARBA" id="ARBA00022729"/>
    </source>
</evidence>
<dbReference type="PROSITE" id="PS50873">
    <property type="entry name" value="PEROXIDASE_4"/>
    <property type="match status" value="2"/>
</dbReference>
<dbReference type="GO" id="GO:0140825">
    <property type="term" value="F:lactoperoxidase activity"/>
    <property type="evidence" value="ECO:0007669"/>
    <property type="project" value="UniProtKB-EC"/>
</dbReference>
<evidence type="ECO:0000313" key="25">
    <source>
        <dbReference type="Proteomes" id="UP000032142"/>
    </source>
</evidence>
<dbReference type="GO" id="GO:0006979">
    <property type="term" value="P:response to oxidative stress"/>
    <property type="evidence" value="ECO:0007669"/>
    <property type="project" value="InterPro"/>
</dbReference>
<evidence type="ECO:0000256" key="13">
    <source>
        <dbReference type="ARBA" id="ARBA00023004"/>
    </source>
</evidence>
<dbReference type="AlphaFoldDB" id="A0A0B0MNR4"/>
<feature type="binding site" description="axial binding residue" evidence="19">
    <location>
        <position position="537"/>
    </location>
    <ligand>
        <name>heme b</name>
        <dbReference type="ChEBI" id="CHEBI:60344"/>
    </ligand>
    <ligandPart>
        <name>Fe</name>
        <dbReference type="ChEBI" id="CHEBI:18248"/>
    </ligandPart>
</feature>
<proteinExistence type="inferred from homology"/>
<keyword evidence="15" id="KW-0325">Glycoprotein</keyword>
<feature type="binding site" evidence="19">
    <location>
        <position position="538"/>
    </location>
    <ligand>
        <name>Ca(2+)</name>
        <dbReference type="ChEBI" id="CHEBI:29108"/>
        <label>2</label>
    </ligand>
</feature>
<keyword evidence="10 22" id="KW-0732">Signal</keyword>
<feature type="binding site" evidence="19">
    <location>
        <position position="582"/>
    </location>
    <ligand>
        <name>Ca(2+)</name>
        <dbReference type="ChEBI" id="CHEBI:29108"/>
        <label>2</label>
    </ligand>
</feature>
<dbReference type="PANTHER" id="PTHR31388">
    <property type="entry name" value="PEROXIDASE 72-RELATED"/>
    <property type="match status" value="1"/>
</dbReference>
<dbReference type="InterPro" id="IPR019793">
    <property type="entry name" value="Peroxidases_heam-ligand_BS"/>
</dbReference>
<dbReference type="FunFam" id="1.10.520.10:FF:000006">
    <property type="entry name" value="Peroxidase"/>
    <property type="match status" value="1"/>
</dbReference>
<evidence type="ECO:0000256" key="2">
    <source>
        <dbReference type="ARBA" id="ARBA00002322"/>
    </source>
</evidence>
<dbReference type="InterPro" id="IPR010255">
    <property type="entry name" value="Haem_peroxidase_sf"/>
</dbReference>
<evidence type="ECO:0000256" key="8">
    <source>
        <dbReference type="ARBA" id="ARBA00022617"/>
    </source>
</evidence>
<dbReference type="SUPFAM" id="SSF48113">
    <property type="entry name" value="Heme-dependent peroxidases"/>
    <property type="match status" value="2"/>
</dbReference>
<feature type="binding site" evidence="19">
    <location>
        <position position="416"/>
    </location>
    <ligand>
        <name>Ca(2+)</name>
        <dbReference type="ChEBI" id="CHEBI:29108"/>
        <label>1</label>
    </ligand>
</feature>
<feature type="binding site" evidence="19">
    <location>
        <position position="414"/>
    </location>
    <ligand>
        <name>Ca(2+)</name>
        <dbReference type="ChEBI" id="CHEBI:29108"/>
        <label>1</label>
    </ligand>
</feature>
<feature type="domain" description="Plant heme peroxidase family profile" evidence="23">
    <location>
        <begin position="27"/>
        <end position="320"/>
    </location>
</feature>
<dbReference type="GO" id="GO:0046872">
    <property type="term" value="F:metal ion binding"/>
    <property type="evidence" value="ECO:0007669"/>
    <property type="project" value="UniProtKB-KW"/>
</dbReference>
<evidence type="ECO:0000256" key="14">
    <source>
        <dbReference type="ARBA" id="ARBA00023157"/>
    </source>
</evidence>
<dbReference type="CDD" id="cd00693">
    <property type="entry name" value="secretory_peroxidase"/>
    <property type="match status" value="2"/>
</dbReference>
<dbReference type="FunFam" id="1.10.520.10:FF:000001">
    <property type="entry name" value="Peroxidase"/>
    <property type="match status" value="1"/>
</dbReference>
<protein>
    <recommendedName>
        <fullName evidence="5">peroxidase</fullName>
        <ecNumber evidence="5">1.11.1.7</ecNumber>
    </recommendedName>
</protein>
<evidence type="ECO:0000256" key="17">
    <source>
        <dbReference type="PIRSR" id="PIRSR600823-1"/>
    </source>
</evidence>
<feature type="chain" id="PRO_5002056015" description="peroxidase" evidence="22">
    <location>
        <begin position="26"/>
        <end position="663"/>
    </location>
</feature>
<organism evidence="24 25">
    <name type="scientific">Gossypium arboreum</name>
    <name type="common">Tree cotton</name>
    <name type="synonym">Gossypium nanking</name>
    <dbReference type="NCBI Taxonomy" id="29729"/>
    <lineage>
        <taxon>Eukaryota</taxon>
        <taxon>Viridiplantae</taxon>
        <taxon>Streptophyta</taxon>
        <taxon>Embryophyta</taxon>
        <taxon>Tracheophyta</taxon>
        <taxon>Spermatophyta</taxon>
        <taxon>Magnoliopsida</taxon>
        <taxon>eudicotyledons</taxon>
        <taxon>Gunneridae</taxon>
        <taxon>Pentapetalae</taxon>
        <taxon>rosids</taxon>
        <taxon>malvids</taxon>
        <taxon>Malvales</taxon>
        <taxon>Malvaceae</taxon>
        <taxon>Malvoideae</taxon>
        <taxon>Gossypium</taxon>
    </lineage>
</organism>
<dbReference type="InterPro" id="IPR033905">
    <property type="entry name" value="Secretory_peroxidase"/>
</dbReference>
<evidence type="ECO:0000256" key="18">
    <source>
        <dbReference type="PIRSR" id="PIRSR600823-2"/>
    </source>
</evidence>
<sequence length="663" mass="72210">MAKAWSLLLLLIILVFGAFVEGSHGSKLSQNYYKSTCPQVLSIVKAKTESTLKKKPRMGASLLRLHFHDCFVNGCDGSILLDDNSTFIGEKTALANNNSARGFELVDDIKAEVEKTCPGVVSCADILAIAARDSTVVLGGPSWKVKSGRRDSITASRADANKFIPAPSFTLSALKSNFHAKGLSLKDLVALSGAHTIGLARCTTFRAHIYNDSNIDPSFAKSLQHKCPRNGKDNIHRRLDLRTPITFDNFYFRNLLKKKGLLRSDQELFNDKSADSLVKKYAADSSKFFKQFTKSMIKMSNIKPLTGNSGQIRINCRKNFNNSCCRTSGPHFISNMIGNKFALTNMALFRSLLLIIFIVAVSSCQTNAQLSPNYYSSTCPQALSIVKAEVAAAIKNETRIGASLLRLHFHDCFVNGCDGSVLLDDNSTFIGEKTAVPNNNSARGFNVVDNIKARLEKACPGVVSCADILAIAARDSVVRLGGPSWKVRLGRRDSTSASRSAANTSIPPPTSNLSALISSFSAQGLSIKNLVALSGSHTIGLARCTSFRSHIYNDSNIDPSFANSLRRICPRSGNDSVLAPLDRQTPTCFDNLYYKNLLDKKGLLHSDQEIFNGSSLTDGLVKKYAADTSLLFKEFAKSMIKMGNIKPLTGNAGEIRINCRKAN</sequence>
<dbReference type="PROSITE" id="PS00436">
    <property type="entry name" value="PEROXIDASE_2"/>
    <property type="match status" value="2"/>
</dbReference>
<dbReference type="InterPro" id="IPR000823">
    <property type="entry name" value="Peroxidase_pln"/>
</dbReference>
<dbReference type="EC" id="1.11.1.7" evidence="5"/>
<feature type="disulfide bond" evidence="21">
    <location>
        <begin position="379"/>
        <end position="459"/>
    </location>
</feature>
<comment type="caution">
    <text evidence="24">The sequence shown here is derived from an EMBL/GenBank/DDBJ whole genome shotgun (WGS) entry which is preliminary data.</text>
</comment>
<evidence type="ECO:0000256" key="19">
    <source>
        <dbReference type="PIRSR" id="PIRSR600823-3"/>
    </source>
</evidence>
<feature type="domain" description="Plant heme peroxidase family profile" evidence="23">
    <location>
        <begin position="369"/>
        <end position="663"/>
    </location>
</feature>
<keyword evidence="13 19" id="KW-0408">Iron</keyword>
<dbReference type="PRINTS" id="PR00461">
    <property type="entry name" value="PLPEROXIDASE"/>
</dbReference>
<keyword evidence="7" id="KW-0575">Peroxidase</keyword>
<evidence type="ECO:0000313" key="24">
    <source>
        <dbReference type="EMBL" id="KHG00581.1"/>
    </source>
</evidence>
<dbReference type="Proteomes" id="UP000032142">
    <property type="component" value="Unassembled WGS sequence"/>
</dbReference>
<keyword evidence="8" id="KW-0349">Heme</keyword>
<dbReference type="PRINTS" id="PR00458">
    <property type="entry name" value="PEROXIDASE"/>
</dbReference>
<keyword evidence="11 19" id="KW-0106">Calcium</keyword>
<name>A0A0B0MNR4_GOSAR</name>
<feature type="disulfide bond" evidence="21">
    <location>
        <begin position="465"/>
        <end position="659"/>
    </location>
</feature>
<comment type="function">
    <text evidence="2">Removal of H(2)O(2), oxidation of toxic reductants, biosynthesis and degradation of lignin, suberization, auxin catabolism, response to environmental stresses such as wounding, pathogen attack and oxidative stress. These functions might be dependent on each isozyme/isoform in each plant tissue.</text>
</comment>
<evidence type="ECO:0000256" key="1">
    <source>
        <dbReference type="ARBA" id="ARBA00000189"/>
    </source>
</evidence>
<dbReference type="GO" id="GO:0005576">
    <property type="term" value="C:extracellular region"/>
    <property type="evidence" value="ECO:0007669"/>
    <property type="project" value="UniProtKB-SubCell"/>
</dbReference>
<comment type="cofactor">
    <cofactor evidence="19">
        <name>heme b</name>
        <dbReference type="ChEBI" id="CHEBI:60344"/>
    </cofactor>
    <text evidence="19">Binds 1 heme b (iron(II)-protoporphyrin IX) group per subunit.</text>
</comment>
<feature type="binding site" evidence="19">
    <location>
        <position position="432"/>
    </location>
    <ligand>
        <name>Ca(2+)</name>
        <dbReference type="ChEBI" id="CHEBI:29108"/>
        <label>1</label>
    </ligand>
</feature>
<feature type="site" description="Transition state stabilizer" evidence="20">
    <location>
        <position position="406"/>
    </location>
</feature>